<proteinExistence type="predicted"/>
<accession>A0ABN0VRK1</accession>
<feature type="signal peptide" evidence="2">
    <location>
        <begin position="1"/>
        <end position="30"/>
    </location>
</feature>
<sequence>MAYQPKSYRKFIATAATATLVASAVTPAAAASSFTDVADKYKEAVDYLVDNNITAGKTTTTFGTDEKIIRADVAVWLAKALDLDTANAPDAGFTDVPDRAKGAVNAIKEAGITAGKTTTTFGASDEITRGEMAIWLSKAYDLSGGDVELDFTDVSDRYEAAVKALVANEITAGTSDTTFGTDATIKRGDLAIFLHRAATLEAEAVVPEVVSVSALNNIQAELTFNTALDAKTVVADNFADSDSVIDVASVELVDSNKVLVTFDAAFGNQDSVTLTLNDVKSEGGAVIAEDTEVDVTFFDTTIPKAVNVVSAGPDSFKVIFSEPVDQTTAESVSNYSVNNGQYFIQSATKTGLKEVTVTLYSSLADGEYEVSVKNVQDLAGYKLVDTKLTLTQAADTVAPSVAKVVSASPNKVVLEFNEDVSLNDTSANLITAQAVYHTNSGNTPDQITVDANNSKRVELTFTTNPLPQGGTAYLVVSKDVVVDGWGNKNARYTSNVAVTVDTVKPEVVKLEAPTDASFKLTFSEDVDQTTAETAANYTLLDSTGEEVEGVTVTPTVNADDSKVVDLAVSGSLSGGAYTVVVEKVEDLAGNVISKVSPSVNVKDTTAPTVTATGTLYDNKKIVKISFSEAMATSGSGSVLDLANYQFGGTYLNTTKATASLADNGKAVLIDYSKTSLTIADGNTVTVGKVADASGNFTTSFTTGVTVNTATTVGISKVEATGTKTIVVTLSDSLSKFEADDFIVNQGGTPITPASVSFANVDGKGVITYTLTTAQTLNTDATATVSVETAAANINSENAFGVKVGSSIVAVTAADKIAPTLEKFDHDTNANTADVEDIRISYVDGDGDGKVDTAETATITLNYTEAIDASSLSTLTYDIAGYTVSAITLDTDTSKVVITASANANNTTASPTITQVADIKDDNGVVLVKGGSWTVR</sequence>
<dbReference type="InterPro" id="IPR001119">
    <property type="entry name" value="SLH_dom"/>
</dbReference>
<feature type="chain" id="PRO_5047473655" description="SLH domain-containing protein" evidence="2">
    <location>
        <begin position="31"/>
        <end position="935"/>
    </location>
</feature>
<dbReference type="Pfam" id="PF13205">
    <property type="entry name" value="Big_5"/>
    <property type="match status" value="2"/>
</dbReference>
<evidence type="ECO:0000313" key="4">
    <source>
        <dbReference type="EMBL" id="GAA0315570.1"/>
    </source>
</evidence>
<dbReference type="Pfam" id="PF00395">
    <property type="entry name" value="SLH"/>
    <property type="match status" value="3"/>
</dbReference>
<name>A0ABN0VRK1_9BACI</name>
<dbReference type="InterPro" id="IPR032812">
    <property type="entry name" value="SbsA_Ig"/>
</dbReference>
<evidence type="ECO:0000256" key="2">
    <source>
        <dbReference type="SAM" id="SignalP"/>
    </source>
</evidence>
<dbReference type="RefSeq" id="WP_343795657.1">
    <property type="nucleotide sequence ID" value="NZ_BAAADJ010000004.1"/>
</dbReference>
<dbReference type="PROSITE" id="PS51318">
    <property type="entry name" value="TAT"/>
    <property type="match status" value="1"/>
</dbReference>
<dbReference type="InterPro" id="IPR006311">
    <property type="entry name" value="TAT_signal"/>
</dbReference>
<evidence type="ECO:0000259" key="3">
    <source>
        <dbReference type="PROSITE" id="PS51272"/>
    </source>
</evidence>
<feature type="domain" description="SLH" evidence="3">
    <location>
        <begin position="145"/>
        <end position="208"/>
    </location>
</feature>
<evidence type="ECO:0000256" key="1">
    <source>
        <dbReference type="ARBA" id="ARBA00022729"/>
    </source>
</evidence>
<protein>
    <recommendedName>
        <fullName evidence="3">SLH domain-containing protein</fullName>
    </recommendedName>
</protein>
<dbReference type="Gene3D" id="2.60.40.1220">
    <property type="match status" value="5"/>
</dbReference>
<keyword evidence="5" id="KW-1185">Reference proteome</keyword>
<keyword evidence="1 2" id="KW-0732">Signal</keyword>
<reference evidence="4 5" key="1">
    <citation type="journal article" date="2019" name="Int. J. Syst. Evol. Microbiol.">
        <title>The Global Catalogue of Microorganisms (GCM) 10K type strain sequencing project: providing services to taxonomists for standard genome sequencing and annotation.</title>
        <authorList>
            <consortium name="The Broad Institute Genomics Platform"/>
            <consortium name="The Broad Institute Genome Sequencing Center for Infectious Disease"/>
            <person name="Wu L."/>
            <person name="Ma J."/>
        </authorList>
    </citation>
    <scope>NUCLEOTIDE SEQUENCE [LARGE SCALE GENOMIC DNA]</scope>
    <source>
        <strain evidence="4 5">JCM 9731</strain>
    </source>
</reference>
<gene>
    <name evidence="4" type="ORF">GCM10008967_02660</name>
</gene>
<feature type="domain" description="SLH" evidence="3">
    <location>
        <begin position="28"/>
        <end position="91"/>
    </location>
</feature>
<dbReference type="PROSITE" id="PS51272">
    <property type="entry name" value="SLH"/>
    <property type="match status" value="2"/>
</dbReference>
<comment type="caution">
    <text evidence="4">The sequence shown here is derived from an EMBL/GenBank/DDBJ whole genome shotgun (WGS) entry which is preliminary data.</text>
</comment>
<evidence type="ECO:0000313" key="5">
    <source>
        <dbReference type="Proteomes" id="UP001500782"/>
    </source>
</evidence>
<dbReference type="EMBL" id="BAAADJ010000004">
    <property type="protein sequence ID" value="GAA0315570.1"/>
    <property type="molecule type" value="Genomic_DNA"/>
</dbReference>
<dbReference type="InterPro" id="IPR014755">
    <property type="entry name" value="Cu-Rt/internalin_Ig-like"/>
</dbReference>
<dbReference type="Proteomes" id="UP001500782">
    <property type="component" value="Unassembled WGS sequence"/>
</dbReference>
<organism evidence="4 5">
    <name type="scientific">Bacillus carboniphilus</name>
    <dbReference type="NCBI Taxonomy" id="86663"/>
    <lineage>
        <taxon>Bacteria</taxon>
        <taxon>Bacillati</taxon>
        <taxon>Bacillota</taxon>
        <taxon>Bacilli</taxon>
        <taxon>Bacillales</taxon>
        <taxon>Bacillaceae</taxon>
        <taxon>Bacillus</taxon>
    </lineage>
</organism>